<keyword evidence="2" id="KW-1185">Reference proteome</keyword>
<accession>A0ABT1A3C8</accession>
<sequence length="134" mass="15166">MGAFVVGFVLFRREHRREEARAEDGRRSQAVKVSAWVEAQRTAQGGRELLFSVHNASDMPIYEVSLPSPDDDQDESEFIGLVPPGQTIQRPAPREWLATYYAPEPVEIEFLDSSGRHWKRDEQGRLSPADAESP</sequence>
<organism evidence="1 2">
    <name type="scientific">Pseudonocardia humida</name>
    <dbReference type="NCBI Taxonomy" id="2800819"/>
    <lineage>
        <taxon>Bacteria</taxon>
        <taxon>Bacillati</taxon>
        <taxon>Actinomycetota</taxon>
        <taxon>Actinomycetes</taxon>
        <taxon>Pseudonocardiales</taxon>
        <taxon>Pseudonocardiaceae</taxon>
        <taxon>Pseudonocardia</taxon>
    </lineage>
</organism>
<dbReference type="EMBL" id="JAGSOV010000041">
    <property type="protein sequence ID" value="MCO1657359.1"/>
    <property type="molecule type" value="Genomic_DNA"/>
</dbReference>
<name>A0ABT1A3C8_9PSEU</name>
<proteinExistence type="predicted"/>
<dbReference type="RefSeq" id="WP_252440981.1">
    <property type="nucleotide sequence ID" value="NZ_JAGSOV010000041.1"/>
</dbReference>
<gene>
    <name evidence="1" type="ORF">KDL28_20075</name>
</gene>
<reference evidence="1" key="1">
    <citation type="submission" date="2021-04" db="EMBL/GenBank/DDBJ databases">
        <title>Pseudonocardia sp. nov., isolated from sandy soil of mangrove forest.</title>
        <authorList>
            <person name="Zan Z."/>
            <person name="Huang R."/>
            <person name="Liu W."/>
        </authorList>
    </citation>
    <scope>NUCLEOTIDE SEQUENCE</scope>
    <source>
        <strain evidence="1">S2-4</strain>
    </source>
</reference>
<dbReference type="Proteomes" id="UP001165283">
    <property type="component" value="Unassembled WGS sequence"/>
</dbReference>
<evidence type="ECO:0000313" key="1">
    <source>
        <dbReference type="EMBL" id="MCO1657359.1"/>
    </source>
</evidence>
<evidence type="ECO:0000313" key="2">
    <source>
        <dbReference type="Proteomes" id="UP001165283"/>
    </source>
</evidence>
<comment type="caution">
    <text evidence="1">The sequence shown here is derived from an EMBL/GenBank/DDBJ whole genome shotgun (WGS) entry which is preliminary data.</text>
</comment>
<protein>
    <submittedName>
        <fullName evidence="1">Uncharacterized protein</fullName>
    </submittedName>
</protein>